<evidence type="ECO:0000313" key="6">
    <source>
        <dbReference type="Proteomes" id="UP000076609"/>
    </source>
</evidence>
<evidence type="ECO:0000256" key="1">
    <source>
        <dbReference type="ARBA" id="ARBA00022603"/>
    </source>
</evidence>
<sequence length="291" mass="30978">MSPRPPPGTRRRVSAPDLFARPRRRLHRDRAQPGFARADFLHRYMLEGVEDRLQAVTRSFSDVLDLGCADAAFTPPPGARVVRFDPGFAFARAAGGVQGDEDRLPFADGAFDLVVSVGVLDSVNDLPGALTLIRRSLRPDGLFLAAFTGGHSLATLRQSLLAAEADRPAARVHPQIDLRSAGDLLVRAGFALPVADSETLTVRYSGLGKLVDDLRGMGATGLLEPAPLGRAGLMGAASAFAERADADGRTAEQFEVIYLTGWAPAPSQPQPARRGSATASLADTLRPPEPR</sequence>
<organism evidence="5 6">
    <name type="scientific">Sphingomonas hankookensis</name>
    <dbReference type="NCBI Taxonomy" id="563996"/>
    <lineage>
        <taxon>Bacteria</taxon>
        <taxon>Pseudomonadati</taxon>
        <taxon>Pseudomonadota</taxon>
        <taxon>Alphaproteobacteria</taxon>
        <taxon>Sphingomonadales</taxon>
        <taxon>Sphingomonadaceae</taxon>
        <taxon>Sphingomonas</taxon>
    </lineage>
</organism>
<dbReference type="CDD" id="cd02440">
    <property type="entry name" value="AdoMet_MTases"/>
    <property type="match status" value="1"/>
</dbReference>
<dbReference type="EMBL" id="LQQO01000012">
    <property type="protein sequence ID" value="KZE15408.1"/>
    <property type="molecule type" value="Genomic_DNA"/>
</dbReference>
<dbReference type="SUPFAM" id="SSF53335">
    <property type="entry name" value="S-adenosyl-L-methionine-dependent methyltransferases"/>
    <property type="match status" value="1"/>
</dbReference>
<comment type="caution">
    <text evidence="5">The sequence shown here is derived from an EMBL/GenBank/DDBJ whole genome shotgun (WGS) entry which is preliminary data.</text>
</comment>
<name>A0ABR5YE12_9SPHN</name>
<dbReference type="Gene3D" id="3.40.50.150">
    <property type="entry name" value="Vaccinia Virus protein VP39"/>
    <property type="match status" value="1"/>
</dbReference>
<dbReference type="PANTHER" id="PTHR13090:SF1">
    <property type="entry name" value="ARGININE-HYDROXYLASE NDUFAF5, MITOCHONDRIAL"/>
    <property type="match status" value="1"/>
</dbReference>
<feature type="domain" description="Methyltransferase type 11" evidence="4">
    <location>
        <begin position="64"/>
        <end position="144"/>
    </location>
</feature>
<dbReference type="GO" id="GO:0032259">
    <property type="term" value="P:methylation"/>
    <property type="evidence" value="ECO:0007669"/>
    <property type="project" value="UniProtKB-KW"/>
</dbReference>
<accession>A0ABR5YE12</accession>
<protein>
    <submittedName>
        <fullName evidence="5">Methyltransferase type 11</fullName>
    </submittedName>
</protein>
<feature type="region of interest" description="Disordered" evidence="3">
    <location>
        <begin position="263"/>
        <end position="291"/>
    </location>
</feature>
<evidence type="ECO:0000313" key="5">
    <source>
        <dbReference type="EMBL" id="KZE15408.1"/>
    </source>
</evidence>
<keyword evidence="2" id="KW-0808">Transferase</keyword>
<dbReference type="PANTHER" id="PTHR13090">
    <property type="entry name" value="ARGININE-HYDROXYLASE NDUFAF5, MITOCHONDRIAL"/>
    <property type="match status" value="1"/>
</dbReference>
<dbReference type="Pfam" id="PF08241">
    <property type="entry name" value="Methyltransf_11"/>
    <property type="match status" value="1"/>
</dbReference>
<keyword evidence="6" id="KW-1185">Reference proteome</keyword>
<gene>
    <name evidence="5" type="ORF">AVT10_03030</name>
</gene>
<dbReference type="GO" id="GO:0008168">
    <property type="term" value="F:methyltransferase activity"/>
    <property type="evidence" value="ECO:0007669"/>
    <property type="project" value="UniProtKB-KW"/>
</dbReference>
<keyword evidence="1 5" id="KW-0489">Methyltransferase</keyword>
<evidence type="ECO:0000259" key="4">
    <source>
        <dbReference type="Pfam" id="PF08241"/>
    </source>
</evidence>
<proteinExistence type="predicted"/>
<evidence type="ECO:0000256" key="2">
    <source>
        <dbReference type="ARBA" id="ARBA00022679"/>
    </source>
</evidence>
<reference evidence="6" key="1">
    <citation type="submission" date="2016-01" db="EMBL/GenBank/DDBJ databases">
        <title>Draft genome of Chromobacterium sp. F49.</title>
        <authorList>
            <person name="Hong K.W."/>
        </authorList>
    </citation>
    <scope>NUCLEOTIDE SEQUENCE [LARGE SCALE GENOMIC DNA]</scope>
    <source>
        <strain evidence="6">CN3</strain>
    </source>
</reference>
<dbReference type="Proteomes" id="UP000076609">
    <property type="component" value="Unassembled WGS sequence"/>
</dbReference>
<evidence type="ECO:0000256" key="3">
    <source>
        <dbReference type="SAM" id="MobiDB-lite"/>
    </source>
</evidence>
<dbReference type="InterPro" id="IPR029063">
    <property type="entry name" value="SAM-dependent_MTases_sf"/>
</dbReference>
<dbReference type="InterPro" id="IPR050602">
    <property type="entry name" value="Malonyl-ACP_OMT"/>
</dbReference>
<dbReference type="InterPro" id="IPR013216">
    <property type="entry name" value="Methyltransf_11"/>
</dbReference>